<dbReference type="Pfam" id="PF01037">
    <property type="entry name" value="AsnC_trans_reg"/>
    <property type="match status" value="1"/>
</dbReference>
<protein>
    <submittedName>
        <fullName evidence="5">Lrp/AsnC family transcriptional regulator</fullName>
    </submittedName>
</protein>
<name>A0ABS2HLN3_9VIBR</name>
<gene>
    <name evidence="5" type="ORF">JQC93_10005</name>
</gene>
<evidence type="ECO:0000259" key="4">
    <source>
        <dbReference type="PROSITE" id="PS50956"/>
    </source>
</evidence>
<dbReference type="SMART" id="SM00344">
    <property type="entry name" value="HTH_ASNC"/>
    <property type="match status" value="1"/>
</dbReference>
<keyword evidence="6" id="KW-1185">Reference proteome</keyword>
<evidence type="ECO:0000313" key="6">
    <source>
        <dbReference type="Proteomes" id="UP000809621"/>
    </source>
</evidence>
<dbReference type="Gene3D" id="1.10.10.10">
    <property type="entry name" value="Winged helix-like DNA-binding domain superfamily/Winged helix DNA-binding domain"/>
    <property type="match status" value="1"/>
</dbReference>
<evidence type="ECO:0000313" key="5">
    <source>
        <dbReference type="EMBL" id="MBM7036736.1"/>
    </source>
</evidence>
<dbReference type="Gene3D" id="3.30.70.920">
    <property type="match status" value="1"/>
</dbReference>
<dbReference type="SUPFAM" id="SSF54909">
    <property type="entry name" value="Dimeric alpha+beta barrel"/>
    <property type="match status" value="1"/>
</dbReference>
<sequence>MELDSVDVTLLRMIQKDSTLSLADLAESVNLTTTPCWKRIKRFEELGIIDKRVALLNPAPLGLDFTAFVMLKTSDHSHDWYQRFSSQIAEFEEVMEFYRMAGEYDYMLKVVVADMQAYDHFYKKMVNAVTGIADVTSTFAMESIKYTTALPIHER</sequence>
<evidence type="ECO:0000256" key="2">
    <source>
        <dbReference type="ARBA" id="ARBA00023125"/>
    </source>
</evidence>
<evidence type="ECO:0000256" key="1">
    <source>
        <dbReference type="ARBA" id="ARBA00023015"/>
    </source>
</evidence>
<feature type="domain" description="HTH asnC-type" evidence="4">
    <location>
        <begin position="3"/>
        <end position="64"/>
    </location>
</feature>
<accession>A0ABS2HLN3</accession>
<dbReference type="InterPro" id="IPR036390">
    <property type="entry name" value="WH_DNA-bd_sf"/>
</dbReference>
<dbReference type="InterPro" id="IPR011008">
    <property type="entry name" value="Dimeric_a/b-barrel"/>
</dbReference>
<dbReference type="PROSITE" id="PS50956">
    <property type="entry name" value="HTH_ASNC_2"/>
    <property type="match status" value="1"/>
</dbReference>
<organism evidence="5 6">
    <name type="scientific">Vibrio ulleungensis</name>
    <dbReference type="NCBI Taxonomy" id="2807619"/>
    <lineage>
        <taxon>Bacteria</taxon>
        <taxon>Pseudomonadati</taxon>
        <taxon>Pseudomonadota</taxon>
        <taxon>Gammaproteobacteria</taxon>
        <taxon>Vibrionales</taxon>
        <taxon>Vibrionaceae</taxon>
        <taxon>Vibrio</taxon>
    </lineage>
</organism>
<evidence type="ECO:0000256" key="3">
    <source>
        <dbReference type="ARBA" id="ARBA00023163"/>
    </source>
</evidence>
<keyword evidence="2" id="KW-0238">DNA-binding</keyword>
<dbReference type="RefSeq" id="WP_205158296.1">
    <property type="nucleotide sequence ID" value="NZ_JAFEUM010000003.1"/>
</dbReference>
<comment type="caution">
    <text evidence="5">The sequence shown here is derived from an EMBL/GenBank/DDBJ whole genome shotgun (WGS) entry which is preliminary data.</text>
</comment>
<dbReference type="PANTHER" id="PTHR30154:SF17">
    <property type="entry name" value="DNA-BINDING TRANSCRIPTIONAL ACTIVATOR DECR"/>
    <property type="match status" value="1"/>
</dbReference>
<proteinExistence type="predicted"/>
<dbReference type="SUPFAM" id="SSF46785">
    <property type="entry name" value="Winged helix' DNA-binding domain"/>
    <property type="match status" value="1"/>
</dbReference>
<dbReference type="Pfam" id="PF13412">
    <property type="entry name" value="HTH_24"/>
    <property type="match status" value="1"/>
</dbReference>
<dbReference type="PANTHER" id="PTHR30154">
    <property type="entry name" value="LEUCINE-RESPONSIVE REGULATORY PROTEIN"/>
    <property type="match status" value="1"/>
</dbReference>
<dbReference type="EMBL" id="JAFEUM010000003">
    <property type="protein sequence ID" value="MBM7036736.1"/>
    <property type="molecule type" value="Genomic_DNA"/>
</dbReference>
<dbReference type="InterPro" id="IPR036388">
    <property type="entry name" value="WH-like_DNA-bd_sf"/>
</dbReference>
<dbReference type="PRINTS" id="PR00033">
    <property type="entry name" value="HTHASNC"/>
</dbReference>
<dbReference type="InterPro" id="IPR019887">
    <property type="entry name" value="Tscrpt_reg_AsnC/Lrp_C"/>
</dbReference>
<keyword evidence="3" id="KW-0804">Transcription</keyword>
<dbReference type="Proteomes" id="UP000809621">
    <property type="component" value="Unassembled WGS sequence"/>
</dbReference>
<keyword evidence="1" id="KW-0805">Transcription regulation</keyword>
<reference evidence="5 6" key="1">
    <citation type="submission" date="2021-02" db="EMBL/GenBank/DDBJ databases">
        <authorList>
            <person name="Park J.-S."/>
        </authorList>
    </citation>
    <scope>NUCLEOTIDE SEQUENCE [LARGE SCALE GENOMIC DNA]</scope>
    <source>
        <strain evidence="5 6">188UL20-2</strain>
    </source>
</reference>
<dbReference type="InterPro" id="IPR019888">
    <property type="entry name" value="Tscrpt_reg_AsnC-like"/>
</dbReference>
<dbReference type="InterPro" id="IPR000485">
    <property type="entry name" value="AsnC-type_HTH_dom"/>
</dbReference>